<dbReference type="PANTHER" id="PTHR22550">
    <property type="entry name" value="SPORE GERMINATION PROTEIN"/>
    <property type="match status" value="1"/>
</dbReference>
<gene>
    <name evidence="5" type="ORF">NZD89_11305</name>
</gene>
<dbReference type="RefSeq" id="WP_268007822.1">
    <property type="nucleotide sequence ID" value="NZ_BSUT01000001.1"/>
</dbReference>
<dbReference type="InterPro" id="IPR004995">
    <property type="entry name" value="Spore_Ger"/>
</dbReference>
<feature type="region of interest" description="Disordered" evidence="3">
    <location>
        <begin position="508"/>
        <end position="541"/>
    </location>
</feature>
<feature type="transmembrane region" description="Helical" evidence="4">
    <location>
        <begin position="450"/>
        <end position="472"/>
    </location>
</feature>
<organism evidence="5 6">
    <name type="scientific">Alicyclobacillus fastidiosus</name>
    <dbReference type="NCBI Taxonomy" id="392011"/>
    <lineage>
        <taxon>Bacteria</taxon>
        <taxon>Bacillati</taxon>
        <taxon>Bacillota</taxon>
        <taxon>Bacilli</taxon>
        <taxon>Bacillales</taxon>
        <taxon>Alicyclobacillaceae</taxon>
        <taxon>Alicyclobacillus</taxon>
    </lineage>
</organism>
<evidence type="ECO:0000256" key="1">
    <source>
        <dbReference type="ARBA" id="ARBA00005278"/>
    </source>
</evidence>
<keyword evidence="4" id="KW-1133">Transmembrane helix</keyword>
<feature type="transmembrane region" description="Helical" evidence="4">
    <location>
        <begin position="420"/>
        <end position="438"/>
    </location>
</feature>
<dbReference type="PANTHER" id="PTHR22550:SF5">
    <property type="entry name" value="LEUCINE ZIPPER PROTEIN 4"/>
    <property type="match status" value="1"/>
</dbReference>
<keyword evidence="6" id="KW-1185">Reference proteome</keyword>
<dbReference type="Pfam" id="PF03323">
    <property type="entry name" value="GerA"/>
    <property type="match status" value="1"/>
</dbReference>
<dbReference type="PIRSF" id="PIRSF005690">
    <property type="entry name" value="GerBA"/>
    <property type="match status" value="1"/>
</dbReference>
<name>A0ABY6ZPC1_9BACL</name>
<evidence type="ECO:0000313" key="6">
    <source>
        <dbReference type="Proteomes" id="UP001164761"/>
    </source>
</evidence>
<feature type="transmembrane region" description="Helical" evidence="4">
    <location>
        <begin position="322"/>
        <end position="341"/>
    </location>
</feature>
<evidence type="ECO:0000256" key="4">
    <source>
        <dbReference type="SAM" id="Phobius"/>
    </source>
</evidence>
<feature type="compositionally biased region" description="Basic and acidic residues" evidence="3">
    <location>
        <begin position="517"/>
        <end position="532"/>
    </location>
</feature>
<keyword evidence="4" id="KW-0812">Transmembrane</keyword>
<evidence type="ECO:0000313" key="5">
    <source>
        <dbReference type="EMBL" id="WAH43916.1"/>
    </source>
</evidence>
<dbReference type="InterPro" id="IPR050768">
    <property type="entry name" value="UPF0353/GerABKA_families"/>
</dbReference>
<sequence>MRSRKRATIKLRDNGIIVEASHTSDANAGDSSPILLSRDLATNLKYFRAAFKHAADVHFRVFRIVDGREAAIIYVEGLSDTKEIDVSLLSPLTRPKSPSYDGDVPRLTLDVLAQEYVHIASLERVTTTAEAVQMVVVETSVLLLIDDEPMGLSFNVVGGENRSIQEPNTEAVVRGPREGFIENVSINLSMLRRRIRTPAFKVESFDIGVYTKTKVAICYISGIVDQNMVDEVRSRLTRIETDAVIDSGYIEEFIEDNPYSPFPQVQNTERPDVVTSQLLEGKVSILVNGSPFALIVPINLWGMMQASEDYYERYMIANAIRILRFGFLFINLYLPSLYVAITTFHQEMLPTKALLSIAAAREVTPFPAVMEALIMEITFEALREAGVRLPKTVGSTISIVGALVIGQAAVQAGIVSAPMVIVVSITGIGSFVIPRYNLAITLRMLRFPMILLAGTLGLFGIVVATLAVVIHLSSLRSVGVPYLAPVSPFAGRDMKDVFVRAPHWAIQRRPRQTGEQNPRRQTDSTRPKERMPGRRSRQPQS</sequence>
<evidence type="ECO:0000256" key="3">
    <source>
        <dbReference type="SAM" id="MobiDB-lite"/>
    </source>
</evidence>
<dbReference type="Proteomes" id="UP001164761">
    <property type="component" value="Chromosome"/>
</dbReference>
<comment type="similarity">
    <text evidence="1">Belongs to the GerABKA family.</text>
</comment>
<protein>
    <submittedName>
        <fullName evidence="5">Spore germination protein</fullName>
    </submittedName>
</protein>
<accession>A0ABY6ZPC1</accession>
<proteinExistence type="inferred from homology"/>
<keyword evidence="2 4" id="KW-0472">Membrane</keyword>
<dbReference type="EMBL" id="CP104067">
    <property type="protein sequence ID" value="WAH43916.1"/>
    <property type="molecule type" value="Genomic_DNA"/>
</dbReference>
<evidence type="ECO:0000256" key="2">
    <source>
        <dbReference type="ARBA" id="ARBA00023136"/>
    </source>
</evidence>
<reference evidence="5" key="1">
    <citation type="submission" date="2022-08" db="EMBL/GenBank/DDBJ databases">
        <title>Alicyclobacillus fastidiosus DSM 17978, complete genome.</title>
        <authorList>
            <person name="Wang Q."/>
            <person name="Cai R."/>
            <person name="Wang Z."/>
        </authorList>
    </citation>
    <scope>NUCLEOTIDE SEQUENCE</scope>
    <source>
        <strain evidence="5">DSM 17978</strain>
    </source>
</reference>